<accession>A0A0F9DNZ5</accession>
<comment type="caution">
    <text evidence="1">The sequence shown here is derived from an EMBL/GenBank/DDBJ whole genome shotgun (WGS) entry which is preliminary data.</text>
</comment>
<reference evidence="1" key="1">
    <citation type="journal article" date="2015" name="Nature">
        <title>Complex archaea that bridge the gap between prokaryotes and eukaryotes.</title>
        <authorList>
            <person name="Spang A."/>
            <person name="Saw J.H."/>
            <person name="Jorgensen S.L."/>
            <person name="Zaremba-Niedzwiedzka K."/>
            <person name="Martijn J."/>
            <person name="Lind A.E."/>
            <person name="van Eijk R."/>
            <person name="Schleper C."/>
            <person name="Guy L."/>
            <person name="Ettema T.J."/>
        </authorList>
    </citation>
    <scope>NUCLEOTIDE SEQUENCE</scope>
</reference>
<proteinExistence type="predicted"/>
<protein>
    <submittedName>
        <fullName evidence="1">Uncharacterized protein</fullName>
    </submittedName>
</protein>
<evidence type="ECO:0000313" key="1">
    <source>
        <dbReference type="EMBL" id="KKL19391.1"/>
    </source>
</evidence>
<dbReference type="EMBL" id="LAZR01038504">
    <property type="protein sequence ID" value="KKL19391.1"/>
    <property type="molecule type" value="Genomic_DNA"/>
</dbReference>
<organism evidence="1">
    <name type="scientific">marine sediment metagenome</name>
    <dbReference type="NCBI Taxonomy" id="412755"/>
    <lineage>
        <taxon>unclassified sequences</taxon>
        <taxon>metagenomes</taxon>
        <taxon>ecological metagenomes</taxon>
    </lineage>
</organism>
<gene>
    <name evidence="1" type="ORF">LCGC14_2465930</name>
</gene>
<sequence length="61" mass="7028">MPRKNPVKKEYVMKDNGKIFHGKAVKAAKKLDGRIKDYLEMCASSQWAGKEYTKPGRMKIK</sequence>
<dbReference type="AlphaFoldDB" id="A0A0F9DNZ5"/>
<name>A0A0F9DNZ5_9ZZZZ</name>